<dbReference type="InterPro" id="IPR045621">
    <property type="entry name" value="BPD_transp_1_N"/>
</dbReference>
<proteinExistence type="inferred from homology"/>
<evidence type="ECO:0000256" key="3">
    <source>
        <dbReference type="ARBA" id="ARBA00022475"/>
    </source>
</evidence>
<gene>
    <name evidence="9" type="ORF">E6H02_02410</name>
</gene>
<feature type="transmembrane region" description="Helical" evidence="7">
    <location>
        <begin position="134"/>
        <end position="155"/>
    </location>
</feature>
<evidence type="ECO:0000256" key="1">
    <source>
        <dbReference type="ARBA" id="ARBA00004651"/>
    </source>
</evidence>
<organism evidence="9 10">
    <name type="scientific">Candidatus Segetimicrobium genomatis</name>
    <dbReference type="NCBI Taxonomy" id="2569760"/>
    <lineage>
        <taxon>Bacteria</taxon>
        <taxon>Bacillati</taxon>
        <taxon>Candidatus Sysuimicrobiota</taxon>
        <taxon>Candidatus Sysuimicrobiia</taxon>
        <taxon>Candidatus Sysuimicrobiales</taxon>
        <taxon>Candidatus Segetimicrobiaceae</taxon>
        <taxon>Candidatus Segetimicrobium</taxon>
    </lineage>
</organism>
<feature type="domain" description="ABC transmembrane type-1" evidence="8">
    <location>
        <begin position="95"/>
        <end position="297"/>
    </location>
</feature>
<feature type="transmembrane region" description="Helical" evidence="7">
    <location>
        <begin position="175"/>
        <end position="197"/>
    </location>
</feature>
<evidence type="ECO:0000256" key="4">
    <source>
        <dbReference type="ARBA" id="ARBA00022692"/>
    </source>
</evidence>
<dbReference type="EMBL" id="VBAM01000071">
    <property type="protein sequence ID" value="TMJ15161.1"/>
    <property type="molecule type" value="Genomic_DNA"/>
</dbReference>
<reference evidence="9 10" key="1">
    <citation type="journal article" date="2019" name="Nat. Microbiol.">
        <title>Mediterranean grassland soil C-N compound turnover is dependent on rainfall and depth, and is mediated by genomically divergent microorganisms.</title>
        <authorList>
            <person name="Diamond S."/>
            <person name="Andeer P.F."/>
            <person name="Li Z."/>
            <person name="Crits-Christoph A."/>
            <person name="Burstein D."/>
            <person name="Anantharaman K."/>
            <person name="Lane K.R."/>
            <person name="Thomas B.C."/>
            <person name="Pan C."/>
            <person name="Northen T.R."/>
            <person name="Banfield J.F."/>
        </authorList>
    </citation>
    <scope>NUCLEOTIDE SEQUENCE [LARGE SCALE GENOMIC DNA]</scope>
    <source>
        <strain evidence="9">NP_5</strain>
    </source>
</reference>
<keyword evidence="5 7" id="KW-1133">Transmembrane helix</keyword>
<dbReference type="GO" id="GO:0005886">
    <property type="term" value="C:plasma membrane"/>
    <property type="evidence" value="ECO:0007669"/>
    <property type="project" value="UniProtKB-SubCell"/>
</dbReference>
<accession>A0A537M4E8</accession>
<feature type="transmembrane region" description="Helical" evidence="7">
    <location>
        <begin position="97"/>
        <end position="122"/>
    </location>
</feature>
<dbReference type="PROSITE" id="PS50928">
    <property type="entry name" value="ABC_TM1"/>
    <property type="match status" value="1"/>
</dbReference>
<evidence type="ECO:0000313" key="10">
    <source>
        <dbReference type="Proteomes" id="UP000320393"/>
    </source>
</evidence>
<protein>
    <submittedName>
        <fullName evidence="9">ABC transporter permease</fullName>
    </submittedName>
</protein>
<feature type="transmembrane region" description="Helical" evidence="7">
    <location>
        <begin position="281"/>
        <end position="304"/>
    </location>
</feature>
<name>A0A537M4E8_9BACT</name>
<feature type="transmembrane region" description="Helical" evidence="7">
    <location>
        <begin position="9"/>
        <end position="30"/>
    </location>
</feature>
<evidence type="ECO:0000259" key="8">
    <source>
        <dbReference type="PROSITE" id="PS50928"/>
    </source>
</evidence>
<dbReference type="AlphaFoldDB" id="A0A537M4E8"/>
<dbReference type="SUPFAM" id="SSF161098">
    <property type="entry name" value="MetI-like"/>
    <property type="match status" value="1"/>
</dbReference>
<feature type="transmembrane region" description="Helical" evidence="7">
    <location>
        <begin position="209"/>
        <end position="229"/>
    </location>
</feature>
<evidence type="ECO:0000256" key="6">
    <source>
        <dbReference type="ARBA" id="ARBA00023136"/>
    </source>
</evidence>
<dbReference type="CDD" id="cd06261">
    <property type="entry name" value="TM_PBP2"/>
    <property type="match status" value="1"/>
</dbReference>
<comment type="similarity">
    <text evidence="7">Belongs to the binding-protein-dependent transport system permease family.</text>
</comment>
<evidence type="ECO:0000313" key="9">
    <source>
        <dbReference type="EMBL" id="TMJ15161.1"/>
    </source>
</evidence>
<dbReference type="Pfam" id="PF19300">
    <property type="entry name" value="BPD_transp_1_N"/>
    <property type="match status" value="1"/>
</dbReference>
<sequence>MIRYIAGRLLLILPVLFGVSIVVFMLIRLIPGNPAIAILGEHATPELIARVQNQLGLNLPIWRQYLHFLGNASRGDFGLSFFYQENVSTLTLERIPVTLMLICYAALIALIIAVPFATLAAVRRETPVDHVIRLVFTATIGIPSFWLGIVLALLLSVKVRLFVLGGAGAGGLDTIWHLTLPALTIALHISPILVRALRSSLIEVMDSDYVTTGLAMGLRPVTLLVSYLLRNGLTPFISVLGLNVGWLIGGTIIIEQVFGIPGVGSLLITSILTRDYSIVQFVTLVLAFLVILVNLFTDLAYAALDPRVSFQR</sequence>
<dbReference type="Gene3D" id="1.10.3720.10">
    <property type="entry name" value="MetI-like"/>
    <property type="match status" value="1"/>
</dbReference>
<evidence type="ECO:0000256" key="2">
    <source>
        <dbReference type="ARBA" id="ARBA00022448"/>
    </source>
</evidence>
<keyword evidence="3" id="KW-1003">Cell membrane</keyword>
<evidence type="ECO:0000256" key="7">
    <source>
        <dbReference type="RuleBase" id="RU363032"/>
    </source>
</evidence>
<dbReference type="PANTHER" id="PTHR43163">
    <property type="entry name" value="DIPEPTIDE TRANSPORT SYSTEM PERMEASE PROTEIN DPPB-RELATED"/>
    <property type="match status" value="1"/>
</dbReference>
<comment type="subcellular location">
    <subcellularLocation>
        <location evidence="1 7">Cell membrane</location>
        <topology evidence="1 7">Multi-pass membrane protein</topology>
    </subcellularLocation>
</comment>
<dbReference type="GO" id="GO:0055085">
    <property type="term" value="P:transmembrane transport"/>
    <property type="evidence" value="ECO:0007669"/>
    <property type="project" value="InterPro"/>
</dbReference>
<comment type="caution">
    <text evidence="9">The sequence shown here is derived from an EMBL/GenBank/DDBJ whole genome shotgun (WGS) entry which is preliminary data.</text>
</comment>
<keyword evidence="6 7" id="KW-0472">Membrane</keyword>
<dbReference type="Pfam" id="PF00528">
    <property type="entry name" value="BPD_transp_1"/>
    <property type="match status" value="1"/>
</dbReference>
<keyword evidence="4 7" id="KW-0812">Transmembrane</keyword>
<keyword evidence="2 7" id="KW-0813">Transport</keyword>
<dbReference type="PANTHER" id="PTHR43163:SF6">
    <property type="entry name" value="DIPEPTIDE TRANSPORT SYSTEM PERMEASE PROTEIN DPPB-RELATED"/>
    <property type="match status" value="1"/>
</dbReference>
<dbReference type="InterPro" id="IPR000515">
    <property type="entry name" value="MetI-like"/>
</dbReference>
<dbReference type="InterPro" id="IPR035906">
    <property type="entry name" value="MetI-like_sf"/>
</dbReference>
<evidence type="ECO:0000256" key="5">
    <source>
        <dbReference type="ARBA" id="ARBA00022989"/>
    </source>
</evidence>
<feature type="transmembrane region" description="Helical" evidence="7">
    <location>
        <begin position="244"/>
        <end position="269"/>
    </location>
</feature>
<dbReference type="Proteomes" id="UP000320393">
    <property type="component" value="Unassembled WGS sequence"/>
</dbReference>